<dbReference type="RefSeq" id="WP_155170661.1">
    <property type="nucleotide sequence ID" value="NZ_BAAAFL010000003.1"/>
</dbReference>
<comment type="caution">
    <text evidence="6">The sequence shown here is derived from an EMBL/GenBank/DDBJ whole genome shotgun (WGS) entry which is preliminary data.</text>
</comment>
<evidence type="ECO:0000256" key="4">
    <source>
        <dbReference type="SAM" id="MobiDB-lite"/>
    </source>
</evidence>
<dbReference type="InterPro" id="IPR050147">
    <property type="entry name" value="Ser/Thr_Dehydratase"/>
</dbReference>
<gene>
    <name evidence="6" type="ORF">E1163_06655</name>
</gene>
<protein>
    <submittedName>
        <fullName evidence="6">Pyridoxal-phosphate dependent enzyme</fullName>
    </submittedName>
</protein>
<accession>A0ABW9RMM2</accession>
<keyword evidence="3" id="KW-0456">Lyase</keyword>
<evidence type="ECO:0000256" key="3">
    <source>
        <dbReference type="ARBA" id="ARBA00023239"/>
    </source>
</evidence>
<dbReference type="PANTHER" id="PTHR48078">
    <property type="entry name" value="THREONINE DEHYDRATASE, MITOCHONDRIAL-RELATED"/>
    <property type="match status" value="1"/>
</dbReference>
<dbReference type="InterPro" id="IPR001926">
    <property type="entry name" value="TrpB-like_PALP"/>
</dbReference>
<name>A0ABW9RMM2_9BACT</name>
<evidence type="ECO:0000313" key="6">
    <source>
        <dbReference type="EMBL" id="MTI24619.1"/>
    </source>
</evidence>
<proteinExistence type="predicted"/>
<keyword evidence="2" id="KW-0663">Pyridoxal phosphate</keyword>
<evidence type="ECO:0000256" key="1">
    <source>
        <dbReference type="ARBA" id="ARBA00001933"/>
    </source>
</evidence>
<feature type="domain" description="Tryptophan synthase beta chain-like PALP" evidence="5">
    <location>
        <begin position="107"/>
        <end position="430"/>
    </location>
</feature>
<reference evidence="6 7" key="1">
    <citation type="submission" date="2019-02" db="EMBL/GenBank/DDBJ databases">
        <authorList>
            <person name="Goldberg S.R."/>
            <person name="Haltli B.A."/>
            <person name="Correa H."/>
            <person name="Russell K.G."/>
        </authorList>
    </citation>
    <scope>NUCLEOTIDE SEQUENCE [LARGE SCALE GENOMIC DNA]</scope>
    <source>
        <strain evidence="6 7">JCM 16186</strain>
    </source>
</reference>
<organism evidence="6 7">
    <name type="scientific">Fulvivirga kasyanovii</name>
    <dbReference type="NCBI Taxonomy" id="396812"/>
    <lineage>
        <taxon>Bacteria</taxon>
        <taxon>Pseudomonadati</taxon>
        <taxon>Bacteroidota</taxon>
        <taxon>Cytophagia</taxon>
        <taxon>Cytophagales</taxon>
        <taxon>Fulvivirgaceae</taxon>
        <taxon>Fulvivirga</taxon>
    </lineage>
</organism>
<dbReference type="Proteomes" id="UP000798808">
    <property type="component" value="Unassembled WGS sequence"/>
</dbReference>
<dbReference type="SUPFAM" id="SSF53686">
    <property type="entry name" value="Tryptophan synthase beta subunit-like PLP-dependent enzymes"/>
    <property type="match status" value="1"/>
</dbReference>
<comment type="cofactor">
    <cofactor evidence="1">
        <name>pyridoxal 5'-phosphate</name>
        <dbReference type="ChEBI" id="CHEBI:597326"/>
    </cofactor>
</comment>
<dbReference type="Pfam" id="PF00291">
    <property type="entry name" value="PALP"/>
    <property type="match status" value="1"/>
</dbReference>
<evidence type="ECO:0000259" key="5">
    <source>
        <dbReference type="Pfam" id="PF00291"/>
    </source>
</evidence>
<dbReference type="PANTHER" id="PTHR48078:SF6">
    <property type="entry name" value="L-THREONINE DEHYDRATASE CATABOLIC TDCB"/>
    <property type="match status" value="1"/>
</dbReference>
<sequence length="493" mass="55287">MRQPIHKEDPEPDPAKTVVTSSHTSITFEKKCLYCGKPNNSINYTCNCRFEEWFNEYRILDIEPVISPFYRDEAMKSFRNYSFDHHQGIAQYKALPFRNWYPDNLEPIGMTPLHYLKNLCTQYGTRIYIKNEGNNPSGCFKDRETLLALLNTRRRGLHHAVIYSSGNAAASAAILAQKLDIQLITFVAGDTYPEKIEFIREHGSDVIVVGDENTNFETGFRLFARVNAENIFSRNKFDNWSVRNPYRVHGDKTTAVEIVKQLGNNPLVGQVPDYVIVPTANGSCLAGIWKGFKELKQLNIISKLPKMVSAGIKGANPVYQAVKKKQTDRPERCDLLSLKSEDANIGSTILAEEGYDSIEAAKAVLASNGLAVEVNSHDITETLRDFLQQEQELAKEQAVLPEPASLISIAAIRKIKDLQPDNTAVSIITGHGLKAKEMIGQLLSGYPDLQQLVADIIEKKQDDITLGAVKKGRRRDVVAEFDAVVNVFNELKK</sequence>
<evidence type="ECO:0000313" key="7">
    <source>
        <dbReference type="Proteomes" id="UP000798808"/>
    </source>
</evidence>
<evidence type="ECO:0000256" key="2">
    <source>
        <dbReference type="ARBA" id="ARBA00022898"/>
    </source>
</evidence>
<dbReference type="EMBL" id="SMLW01000435">
    <property type="protein sequence ID" value="MTI24619.1"/>
    <property type="molecule type" value="Genomic_DNA"/>
</dbReference>
<dbReference type="InterPro" id="IPR036052">
    <property type="entry name" value="TrpB-like_PALP_sf"/>
</dbReference>
<feature type="region of interest" description="Disordered" evidence="4">
    <location>
        <begin position="1"/>
        <end position="20"/>
    </location>
</feature>
<dbReference type="Gene3D" id="3.40.50.1100">
    <property type="match status" value="2"/>
</dbReference>
<keyword evidence="7" id="KW-1185">Reference proteome</keyword>